<dbReference type="GO" id="GO:0003676">
    <property type="term" value="F:nucleic acid binding"/>
    <property type="evidence" value="ECO:0007669"/>
    <property type="project" value="InterPro"/>
</dbReference>
<evidence type="ECO:0000256" key="1">
    <source>
        <dbReference type="PROSITE-ProRule" id="PRU00047"/>
    </source>
</evidence>
<dbReference type="PANTHER" id="PTHR15503">
    <property type="entry name" value="LDOC1 RELATED"/>
    <property type="match status" value="1"/>
</dbReference>
<evidence type="ECO:0000256" key="2">
    <source>
        <dbReference type="SAM" id="MobiDB-lite"/>
    </source>
</evidence>
<dbReference type="EMBL" id="JACGWN010000007">
    <property type="protein sequence ID" value="KAL0445153.1"/>
    <property type="molecule type" value="Genomic_DNA"/>
</dbReference>
<comment type="caution">
    <text evidence="4">The sequence shown here is derived from an EMBL/GenBank/DDBJ whole genome shotgun (WGS) entry which is preliminary data.</text>
</comment>
<dbReference type="AlphaFoldDB" id="A0AAW2WUC7"/>
<sequence length="452" mass="51738">MNPPRGRGRPRTRPTIETQVPEPPPVDHPDANQADHPEAQASGATDMRPLLATLQQFFQYAQGQSPQAAATPATDQALERFLRFQPPKFLGEPDDYKAESWLDEIEKIFKGSCTVAQYEAKFNKLIKYAPYMLDDELRRTKIFLRGLRLDIQRSILPCGLTTYTAAIEWAMEVEAGFAELSRLEECVKRERWTPPIVQCTRFGKGPNIRKIHPGNTSGSQNMSQQSRGQLDKEPGGNCKFCGRAGHIIEKCWRRLGKCNRCGSDQHMIRDCPMKRIINNLKLGLSRAVRANLEELGIKLVDLRYVHVHLHWEERRPQIRLRLLKEGQGFLAYLINKPKEQSKPEEVPVVSEFLDVFPEELTSLPPDREVEFVIELLPNTSPISRTPYRMAPAELKELKSQLKELLERGFIRPSFSPWGAPVLFVRKKDGKIRMCIDYRGLNSITIKNKYSLP</sequence>
<dbReference type="SMART" id="SM00343">
    <property type="entry name" value="ZnF_C2HC"/>
    <property type="match status" value="2"/>
</dbReference>
<feature type="region of interest" description="Disordered" evidence="2">
    <location>
        <begin position="1"/>
        <end position="42"/>
    </location>
</feature>
<proteinExistence type="predicted"/>
<feature type="region of interest" description="Disordered" evidence="2">
    <location>
        <begin position="208"/>
        <end position="232"/>
    </location>
</feature>
<keyword evidence="1" id="KW-0863">Zinc-finger</keyword>
<dbReference type="InterPro" id="IPR036875">
    <property type="entry name" value="Znf_CCHC_sf"/>
</dbReference>
<feature type="compositionally biased region" description="Basic and acidic residues" evidence="2">
    <location>
        <begin position="25"/>
        <end position="38"/>
    </location>
</feature>
<dbReference type="InterPro" id="IPR032567">
    <property type="entry name" value="RTL1-rel"/>
</dbReference>
<reference evidence="4" key="1">
    <citation type="submission" date="2020-06" db="EMBL/GenBank/DDBJ databases">
        <authorList>
            <person name="Li T."/>
            <person name="Hu X."/>
            <person name="Zhang T."/>
            <person name="Song X."/>
            <person name="Zhang H."/>
            <person name="Dai N."/>
            <person name="Sheng W."/>
            <person name="Hou X."/>
            <person name="Wei L."/>
        </authorList>
    </citation>
    <scope>NUCLEOTIDE SEQUENCE</scope>
    <source>
        <strain evidence="4">KEN1</strain>
        <tissue evidence="4">Leaf</tissue>
    </source>
</reference>
<feature type="compositionally biased region" description="Basic residues" evidence="2">
    <location>
        <begin position="1"/>
        <end position="12"/>
    </location>
</feature>
<dbReference type="InterPro" id="IPR001878">
    <property type="entry name" value="Znf_CCHC"/>
</dbReference>
<feature type="compositionally biased region" description="Polar residues" evidence="2">
    <location>
        <begin position="214"/>
        <end position="228"/>
    </location>
</feature>
<dbReference type="Gene3D" id="3.10.10.10">
    <property type="entry name" value="HIV Type 1 Reverse Transcriptase, subunit A, domain 1"/>
    <property type="match status" value="1"/>
</dbReference>
<dbReference type="PROSITE" id="PS50158">
    <property type="entry name" value="ZF_CCHC"/>
    <property type="match status" value="1"/>
</dbReference>
<organism evidence="4">
    <name type="scientific">Sesamum latifolium</name>
    <dbReference type="NCBI Taxonomy" id="2727402"/>
    <lineage>
        <taxon>Eukaryota</taxon>
        <taxon>Viridiplantae</taxon>
        <taxon>Streptophyta</taxon>
        <taxon>Embryophyta</taxon>
        <taxon>Tracheophyta</taxon>
        <taxon>Spermatophyta</taxon>
        <taxon>Magnoliopsida</taxon>
        <taxon>eudicotyledons</taxon>
        <taxon>Gunneridae</taxon>
        <taxon>Pentapetalae</taxon>
        <taxon>asterids</taxon>
        <taxon>lamiids</taxon>
        <taxon>Lamiales</taxon>
        <taxon>Pedaliaceae</taxon>
        <taxon>Sesamum</taxon>
    </lineage>
</organism>
<dbReference type="Gene3D" id="4.10.60.10">
    <property type="entry name" value="Zinc finger, CCHC-type"/>
    <property type="match status" value="1"/>
</dbReference>
<gene>
    <name evidence="4" type="ORF">Slati_2238000</name>
</gene>
<dbReference type="PANTHER" id="PTHR15503:SF45">
    <property type="entry name" value="RNA-DIRECTED DNA POLYMERASE HOMOLOG"/>
    <property type="match status" value="1"/>
</dbReference>
<dbReference type="InterPro" id="IPR043502">
    <property type="entry name" value="DNA/RNA_pol_sf"/>
</dbReference>
<keyword evidence="1" id="KW-0479">Metal-binding</keyword>
<protein>
    <submittedName>
        <fullName evidence="4">Transposon Tf2-11 polyprotein</fullName>
    </submittedName>
</protein>
<dbReference type="SUPFAM" id="SSF56672">
    <property type="entry name" value="DNA/RNA polymerases"/>
    <property type="match status" value="1"/>
</dbReference>
<evidence type="ECO:0000313" key="4">
    <source>
        <dbReference type="EMBL" id="KAL0445153.1"/>
    </source>
</evidence>
<reference evidence="4" key="2">
    <citation type="journal article" date="2024" name="Plant">
        <title>Genomic evolution and insights into agronomic trait innovations of Sesamum species.</title>
        <authorList>
            <person name="Miao H."/>
            <person name="Wang L."/>
            <person name="Qu L."/>
            <person name="Liu H."/>
            <person name="Sun Y."/>
            <person name="Le M."/>
            <person name="Wang Q."/>
            <person name="Wei S."/>
            <person name="Zheng Y."/>
            <person name="Lin W."/>
            <person name="Duan Y."/>
            <person name="Cao H."/>
            <person name="Xiong S."/>
            <person name="Wang X."/>
            <person name="Wei L."/>
            <person name="Li C."/>
            <person name="Ma Q."/>
            <person name="Ju M."/>
            <person name="Zhao R."/>
            <person name="Li G."/>
            <person name="Mu C."/>
            <person name="Tian Q."/>
            <person name="Mei H."/>
            <person name="Zhang T."/>
            <person name="Gao T."/>
            <person name="Zhang H."/>
        </authorList>
    </citation>
    <scope>NUCLEOTIDE SEQUENCE</scope>
    <source>
        <strain evidence="4">KEN1</strain>
    </source>
</reference>
<dbReference type="GO" id="GO:0008270">
    <property type="term" value="F:zinc ion binding"/>
    <property type="evidence" value="ECO:0007669"/>
    <property type="project" value="UniProtKB-KW"/>
</dbReference>
<evidence type="ECO:0000259" key="3">
    <source>
        <dbReference type="PROSITE" id="PS50158"/>
    </source>
</evidence>
<keyword evidence="1" id="KW-0862">Zinc</keyword>
<feature type="domain" description="CCHC-type" evidence="3">
    <location>
        <begin position="257"/>
        <end position="272"/>
    </location>
</feature>
<accession>A0AAW2WUC7</accession>
<name>A0AAW2WUC7_9LAMI</name>
<dbReference type="SUPFAM" id="SSF57756">
    <property type="entry name" value="Retrovirus zinc finger-like domains"/>
    <property type="match status" value="1"/>
</dbReference>